<reference evidence="2 3" key="1">
    <citation type="submission" date="2021-02" db="EMBL/GenBank/DDBJ databases">
        <title>Plant Genome Project.</title>
        <authorList>
            <person name="Zhang R.-G."/>
        </authorList>
    </citation>
    <scope>NUCLEOTIDE SEQUENCE [LARGE SCALE GENOMIC DNA]</scope>
    <source>
        <tissue evidence="2">Leaves</tissue>
    </source>
</reference>
<dbReference type="Proteomes" id="UP000827721">
    <property type="component" value="Unassembled WGS sequence"/>
</dbReference>
<evidence type="ECO:0000313" key="3">
    <source>
        <dbReference type="Proteomes" id="UP000827721"/>
    </source>
</evidence>
<feature type="compositionally biased region" description="Low complexity" evidence="1">
    <location>
        <begin position="9"/>
        <end position="21"/>
    </location>
</feature>
<comment type="caution">
    <text evidence="2">The sequence shown here is derived from an EMBL/GenBank/DDBJ whole genome shotgun (WGS) entry which is preliminary data.</text>
</comment>
<sequence length="210" mass="23650">MKVKKKGKVSSSLSPSSSSSYKDPHKVLKLLPLTILALATALPVPDQQVIAYMITRSIFPTAATNPSSYANKCKKKPNRKDPLLECGCFDCYTSFWHRWDSSPNSDLIHQVIEAFEDHLLQKESPKKHYKQRKRKDKVAVDRFESKNTENEVANIEVSGDGIEGEEEKVVAVQLVQPPLMSSHKGLARKVLLDVMGLLNSRLWSLWSPSF</sequence>
<dbReference type="EMBL" id="JAFEMO010000001">
    <property type="protein sequence ID" value="KAH7578560.1"/>
    <property type="molecule type" value="Genomic_DNA"/>
</dbReference>
<accession>A0ABQ8IPT5</accession>
<gene>
    <name evidence="2" type="ORF">JRO89_XS01G0398600</name>
</gene>
<feature type="region of interest" description="Disordered" evidence="1">
    <location>
        <begin position="1"/>
        <end position="23"/>
    </location>
</feature>
<organism evidence="2 3">
    <name type="scientific">Xanthoceras sorbifolium</name>
    <dbReference type="NCBI Taxonomy" id="99658"/>
    <lineage>
        <taxon>Eukaryota</taxon>
        <taxon>Viridiplantae</taxon>
        <taxon>Streptophyta</taxon>
        <taxon>Embryophyta</taxon>
        <taxon>Tracheophyta</taxon>
        <taxon>Spermatophyta</taxon>
        <taxon>Magnoliopsida</taxon>
        <taxon>eudicotyledons</taxon>
        <taxon>Gunneridae</taxon>
        <taxon>Pentapetalae</taxon>
        <taxon>rosids</taxon>
        <taxon>malvids</taxon>
        <taxon>Sapindales</taxon>
        <taxon>Sapindaceae</taxon>
        <taxon>Xanthoceroideae</taxon>
        <taxon>Xanthoceras</taxon>
    </lineage>
</organism>
<name>A0ABQ8IPT5_9ROSI</name>
<protein>
    <submittedName>
        <fullName evidence="2">Uncharacterized protein</fullName>
    </submittedName>
</protein>
<dbReference type="PANTHER" id="PTHR31903:SF13">
    <property type="match status" value="1"/>
</dbReference>
<keyword evidence="3" id="KW-1185">Reference proteome</keyword>
<evidence type="ECO:0000313" key="2">
    <source>
        <dbReference type="EMBL" id="KAH7578560.1"/>
    </source>
</evidence>
<dbReference type="PANTHER" id="PTHR31903">
    <property type="entry name" value="F12F1.11-RELATED"/>
    <property type="match status" value="1"/>
</dbReference>
<evidence type="ECO:0000256" key="1">
    <source>
        <dbReference type="SAM" id="MobiDB-lite"/>
    </source>
</evidence>
<proteinExistence type="predicted"/>